<evidence type="ECO:0000313" key="2">
    <source>
        <dbReference type="EMBL" id="CAL1401141.1"/>
    </source>
</evidence>
<gene>
    <name evidence="2" type="ORF">LTRI10_LOCUS41218</name>
</gene>
<accession>A0AAV2FS51</accession>
<proteinExistence type="predicted"/>
<feature type="compositionally biased region" description="Basic and acidic residues" evidence="1">
    <location>
        <begin position="115"/>
        <end position="131"/>
    </location>
</feature>
<name>A0AAV2FS51_9ROSI</name>
<feature type="compositionally biased region" description="Basic and acidic residues" evidence="1">
    <location>
        <begin position="148"/>
        <end position="158"/>
    </location>
</feature>
<dbReference type="Proteomes" id="UP001497516">
    <property type="component" value="Chromosome 7"/>
</dbReference>
<feature type="compositionally biased region" description="Polar residues" evidence="1">
    <location>
        <begin position="59"/>
        <end position="76"/>
    </location>
</feature>
<evidence type="ECO:0000256" key="1">
    <source>
        <dbReference type="SAM" id="MobiDB-lite"/>
    </source>
</evidence>
<evidence type="ECO:0000313" key="3">
    <source>
        <dbReference type="Proteomes" id="UP001497516"/>
    </source>
</evidence>
<dbReference type="AlphaFoldDB" id="A0AAV2FS51"/>
<organism evidence="2 3">
    <name type="scientific">Linum trigynum</name>
    <dbReference type="NCBI Taxonomy" id="586398"/>
    <lineage>
        <taxon>Eukaryota</taxon>
        <taxon>Viridiplantae</taxon>
        <taxon>Streptophyta</taxon>
        <taxon>Embryophyta</taxon>
        <taxon>Tracheophyta</taxon>
        <taxon>Spermatophyta</taxon>
        <taxon>Magnoliopsida</taxon>
        <taxon>eudicotyledons</taxon>
        <taxon>Gunneridae</taxon>
        <taxon>Pentapetalae</taxon>
        <taxon>rosids</taxon>
        <taxon>fabids</taxon>
        <taxon>Malpighiales</taxon>
        <taxon>Linaceae</taxon>
        <taxon>Linum</taxon>
    </lineage>
</organism>
<dbReference type="EMBL" id="OZ034820">
    <property type="protein sequence ID" value="CAL1401141.1"/>
    <property type="molecule type" value="Genomic_DNA"/>
</dbReference>
<protein>
    <submittedName>
        <fullName evidence="2">Uncharacterized protein</fullName>
    </submittedName>
</protein>
<keyword evidence="3" id="KW-1185">Reference proteome</keyword>
<reference evidence="2 3" key="1">
    <citation type="submission" date="2024-04" db="EMBL/GenBank/DDBJ databases">
        <authorList>
            <person name="Fracassetti M."/>
        </authorList>
    </citation>
    <scope>NUCLEOTIDE SEQUENCE [LARGE SCALE GENOMIC DNA]</scope>
</reference>
<feature type="region of interest" description="Disordered" evidence="1">
    <location>
        <begin position="1"/>
        <end position="158"/>
    </location>
</feature>
<sequence length="158" mass="16809">MTSRKENQKASPILPKQGRDSDSSPAKVKHNQSAKQGADEGAHNQGGTSPAAATKHRNPSSQQTSFVTGRTGTSKGPTAEAKTGHQPNIKQPAEGREDRHNTKGLIKNQASGEGQPRRIDFNPKKDDKEQGAESANEPMDTTSGSILEVKKSAMAVDK</sequence>